<reference evidence="6" key="1">
    <citation type="submission" date="2021-01" db="EMBL/GenBank/DDBJ databases">
        <title>Modified the classification status of verrucomicrobia.</title>
        <authorList>
            <person name="Feng X."/>
        </authorList>
    </citation>
    <scope>NUCLEOTIDE SEQUENCE</scope>
    <source>
        <strain evidence="6">_KCTC 22039</strain>
    </source>
</reference>
<dbReference type="EMBL" id="JAENIM010000046">
    <property type="protein sequence ID" value="MBK1792558.1"/>
    <property type="molecule type" value="Genomic_DNA"/>
</dbReference>
<evidence type="ECO:0000256" key="5">
    <source>
        <dbReference type="ARBA" id="ARBA00023014"/>
    </source>
</evidence>
<gene>
    <name evidence="6" type="primary">nrdG</name>
    <name evidence="6" type="ORF">JIN82_15440</name>
</gene>
<comment type="cofactor">
    <cofactor evidence="1">
        <name>[4Fe-4S] cluster</name>
        <dbReference type="ChEBI" id="CHEBI:49883"/>
    </cofactor>
</comment>
<proteinExistence type="predicted"/>
<dbReference type="GO" id="GO:0046872">
    <property type="term" value="F:metal ion binding"/>
    <property type="evidence" value="ECO:0007669"/>
    <property type="project" value="UniProtKB-KW"/>
</dbReference>
<dbReference type="InterPro" id="IPR058240">
    <property type="entry name" value="rSAM_sf"/>
</dbReference>
<evidence type="ECO:0000313" key="6">
    <source>
        <dbReference type="EMBL" id="MBK1792558.1"/>
    </source>
</evidence>
<dbReference type="InterPro" id="IPR013785">
    <property type="entry name" value="Aldolase_TIM"/>
</dbReference>
<evidence type="ECO:0000256" key="3">
    <source>
        <dbReference type="ARBA" id="ARBA00022723"/>
    </source>
</evidence>
<evidence type="ECO:0000256" key="4">
    <source>
        <dbReference type="ARBA" id="ARBA00023004"/>
    </source>
</evidence>
<dbReference type="GO" id="GO:0003824">
    <property type="term" value="F:catalytic activity"/>
    <property type="evidence" value="ECO:0007669"/>
    <property type="project" value="InterPro"/>
</dbReference>
<comment type="caution">
    <text evidence="6">The sequence shown here is derived from an EMBL/GenBank/DDBJ whole genome shotgun (WGS) entry which is preliminary data.</text>
</comment>
<evidence type="ECO:0000256" key="2">
    <source>
        <dbReference type="ARBA" id="ARBA00022691"/>
    </source>
</evidence>
<dbReference type="Proteomes" id="UP000624703">
    <property type="component" value="Unassembled WGS sequence"/>
</dbReference>
<dbReference type="GO" id="GO:0051536">
    <property type="term" value="F:iron-sulfur cluster binding"/>
    <property type="evidence" value="ECO:0007669"/>
    <property type="project" value="UniProtKB-KW"/>
</dbReference>
<evidence type="ECO:0000313" key="7">
    <source>
        <dbReference type="Proteomes" id="UP000624703"/>
    </source>
</evidence>
<keyword evidence="7" id="KW-1185">Reference proteome</keyword>
<organism evidence="6 7">
    <name type="scientific">Persicirhabdus sediminis</name>
    <dbReference type="NCBI Taxonomy" id="454144"/>
    <lineage>
        <taxon>Bacteria</taxon>
        <taxon>Pseudomonadati</taxon>
        <taxon>Verrucomicrobiota</taxon>
        <taxon>Verrucomicrobiia</taxon>
        <taxon>Verrucomicrobiales</taxon>
        <taxon>Verrucomicrobiaceae</taxon>
        <taxon>Persicirhabdus</taxon>
    </lineage>
</organism>
<sequence length="148" mass="16398">MQEIPGEITLALSISGCPLKCPGCHSAFTWDGNFGQKLNKSSLIQLLDKYEGLLSCVLFYGGEWEADTLLDLLAIVRERGMLTALFSGLESLPESITSQLDFVKLGPWKRELGGLDSAITNQRLYDLRSGECLNHHFVKKDSSVELTF</sequence>
<name>A0A8J7SPT9_9BACT</name>
<dbReference type="AlphaFoldDB" id="A0A8J7SPT9"/>
<keyword evidence="5" id="KW-0411">Iron-sulfur</keyword>
<evidence type="ECO:0000256" key="1">
    <source>
        <dbReference type="ARBA" id="ARBA00001966"/>
    </source>
</evidence>
<dbReference type="SUPFAM" id="SSF102114">
    <property type="entry name" value="Radical SAM enzymes"/>
    <property type="match status" value="1"/>
</dbReference>
<accession>A0A8J7SPT9</accession>
<keyword evidence="2" id="KW-0949">S-adenosyl-L-methionine</keyword>
<protein>
    <submittedName>
        <fullName evidence="6">Anaerobic ribonucleoside-triphosphate reductase activating protein</fullName>
    </submittedName>
</protein>
<dbReference type="SFLD" id="SFLDS00029">
    <property type="entry name" value="Radical_SAM"/>
    <property type="match status" value="1"/>
</dbReference>
<dbReference type="Gene3D" id="3.20.20.70">
    <property type="entry name" value="Aldolase class I"/>
    <property type="match status" value="1"/>
</dbReference>
<dbReference type="InterPro" id="IPR014191">
    <property type="entry name" value="Anaer_RNR_activator"/>
</dbReference>
<dbReference type="NCBIfam" id="TIGR02826">
    <property type="entry name" value="RNR_activ_nrdG3"/>
    <property type="match status" value="1"/>
</dbReference>
<keyword evidence="4" id="KW-0408">Iron</keyword>
<keyword evidence="3" id="KW-0479">Metal-binding</keyword>
<dbReference type="Pfam" id="PF13353">
    <property type="entry name" value="Fer4_12"/>
    <property type="match status" value="1"/>
</dbReference>
<dbReference type="InterPro" id="IPR007197">
    <property type="entry name" value="rSAM"/>
</dbReference>